<dbReference type="Proteomes" id="UP000182427">
    <property type="component" value="Chromosome I"/>
</dbReference>
<gene>
    <name evidence="2" type="ORF">SAMN05444167_3150</name>
</gene>
<organism evidence="2 3">
    <name type="scientific">Terriglobus roseus</name>
    <dbReference type="NCBI Taxonomy" id="392734"/>
    <lineage>
        <taxon>Bacteria</taxon>
        <taxon>Pseudomonadati</taxon>
        <taxon>Acidobacteriota</taxon>
        <taxon>Terriglobia</taxon>
        <taxon>Terriglobales</taxon>
        <taxon>Acidobacteriaceae</taxon>
        <taxon>Terriglobus</taxon>
    </lineage>
</organism>
<evidence type="ECO:0000259" key="1">
    <source>
        <dbReference type="Pfam" id="PF12773"/>
    </source>
</evidence>
<dbReference type="OrthoDB" id="286202at2"/>
<name>A0A1G7NHR6_9BACT</name>
<accession>A0A1G7NHR6</accession>
<dbReference type="AlphaFoldDB" id="A0A1G7NHR6"/>
<evidence type="ECO:0000313" key="3">
    <source>
        <dbReference type="Proteomes" id="UP000182427"/>
    </source>
</evidence>
<reference evidence="2 3" key="1">
    <citation type="submission" date="2016-10" db="EMBL/GenBank/DDBJ databases">
        <authorList>
            <person name="de Groot N.N."/>
        </authorList>
    </citation>
    <scope>NUCLEOTIDE SEQUENCE [LARGE SCALE GENOMIC DNA]</scope>
    <source>
        <strain evidence="2 3">GAS232</strain>
    </source>
</reference>
<evidence type="ECO:0000313" key="2">
    <source>
        <dbReference type="EMBL" id="SDF73506.1"/>
    </source>
</evidence>
<dbReference type="EMBL" id="LT629690">
    <property type="protein sequence ID" value="SDF73506.1"/>
    <property type="molecule type" value="Genomic_DNA"/>
</dbReference>
<dbReference type="Pfam" id="PF12773">
    <property type="entry name" value="DZR"/>
    <property type="match status" value="1"/>
</dbReference>
<dbReference type="InterPro" id="IPR025874">
    <property type="entry name" value="DZR"/>
</dbReference>
<proteinExistence type="predicted"/>
<dbReference type="SUPFAM" id="SSF53850">
    <property type="entry name" value="Periplasmic binding protein-like II"/>
    <property type="match status" value="1"/>
</dbReference>
<dbReference type="Gene3D" id="3.40.190.10">
    <property type="entry name" value="Periplasmic binding protein-like II"/>
    <property type="match status" value="2"/>
</dbReference>
<sequence>MQDTLVQHFASSGSEALSLLMQPDTDIVHIGVTPFALAIRLGMKLKIVGIVQRLGKSHGVVLRERPKEGIAQRASKRRPLVLGTMAGSTGHEIASEWCRQRQIPVRFLYLSPAQQLIAFRDRYIDGIASWEPFLTRAKNLGGVSVGDATCLPHSIFNVLCVTESALSTKLGAIWRFLQATATVSAKLATGECLDELRSLPWLYGKDTTLEQFQTMIREGYRWPAEPLSDFDKTHLDRALKASHDFLERSGFPTDRSLTNQVVEILAGPAVKTEVTLNVGYTDSFMCTAYHLALVQGTYQEHGFIVPLHTLTRGQRLAMIRDTALANDLAKLEASAAEDPVDVMAKCRVISEELVTKVFSELHDEKPENQKKKLEPMLMKLEQLNAFSDTSVYAAAQTIRTSGNWATHKGRASTIPKVELVQSARELVNQLLKVIEWYETEGKSLAEKNHCCVQCEQLLERSEAFCTHCGTQQHYDCSNCPKKDLKPRDKFCPDCGTRRTLIKRDVSSAAKKD</sequence>
<feature type="domain" description="DZANK-type" evidence="1">
    <location>
        <begin position="451"/>
        <end position="495"/>
    </location>
</feature>
<keyword evidence="3" id="KW-1185">Reference proteome</keyword>
<protein>
    <submittedName>
        <fullName evidence="2">Double zinc ribbon</fullName>
    </submittedName>
</protein>